<proteinExistence type="inferred from homology"/>
<accession>A0A8E5HRR4</accession>
<name>A0A8E5HRR4_USTVR</name>
<dbReference type="GO" id="GO:0017056">
    <property type="term" value="F:structural constituent of nuclear pore"/>
    <property type="evidence" value="ECO:0007669"/>
    <property type="project" value="InterPro"/>
</dbReference>
<dbReference type="GO" id="GO:0006606">
    <property type="term" value="P:protein import into nucleus"/>
    <property type="evidence" value="ECO:0007669"/>
    <property type="project" value="TreeGrafter"/>
</dbReference>
<dbReference type="Gene3D" id="1.20.190.50">
    <property type="match status" value="1"/>
</dbReference>
<dbReference type="InterPro" id="IPR009851">
    <property type="entry name" value="Mod_r"/>
</dbReference>
<dbReference type="InterPro" id="IPR007252">
    <property type="entry name" value="Nup84/Nup107"/>
</dbReference>
<dbReference type="PROSITE" id="PS51808">
    <property type="entry name" value="CHCH"/>
    <property type="match status" value="1"/>
</dbReference>
<evidence type="ECO:0000256" key="7">
    <source>
        <dbReference type="ARBA" id="ARBA00022816"/>
    </source>
</evidence>
<comment type="similarity">
    <text evidence="3">Belongs to the VPS37 family.</text>
</comment>
<sequence>MGSLKDDVAANPPCYPRACAIQDCLTRSNYDDAKCQHVIKALYQCCEAFYQERGDDAASPSCPKPSLVRMKMKQMNEATRRGKSDHADTTLRALPSSIPTGQHPAKRKAGSHTLEGFWDDTAIRKKCALSRPLQLSPTNYPAQLTTSQKMEPSTRQQQLTATVVPGPEVEEFANALDSCLAPGLSIPEKRARILDLPRTFHENAIRRLAHHRPKRAAAGTSDADMDLDEQTNSNGQAGKSDEARQLEKEAETWDLFRRLLPLRYPGSEDAEVTRFSPPASASASSSAPRHHVDDFLKTNGLALERRAVLQWLQTNAAAGPDIDELAHDLQKNADRGDIIAHGWLHTRSKIKFRKNVTAWPHLLDRQSPSVTASHVNSEGAPLVTHLDPDAPTRQGRRLEPQDDYFERAIWLGCFEHLRRGSSSKEIREWCQERTEMWREISMSALPLCVDDTQAAEVSADPASLALWRRMCFGLARQGGSGDYERAVYGILSGDIASVEKVAKTWDDYLFAHYNALLRSQIDTHVLSRCPPETVSALTQFFSAFDAVQYHGEEQGANKRIVQAISSNPSLGADAGEPHKALQAALIAEELDRHLYEQGLVVTESANEFQKSRLVRKGLGDEPEVPRHRYFDLTQHSGLRIVAHVFVLVSLLNRFDSHGPGPLEGGTPPVWRFFQENILAGYTDYLRRARLQELIPLYCSVLSPPRRYEVLSWNVIEDANPSNRATQLKLIKRAGIDVQTFVETQAHLLFDELDDSPEPPAAVKPFKILGERPPSSRHGRPIKADFFTDFLGEVEDDEDAVDLKDVHVIRALEWLLTVGETWPKVFSMGVKVYKYFLRNGRLTAARLLMHKATFADLMRDMTDVYELDFAVFDDADFWAQQLEQSGIRNIRPAQVMADARNYRELEALVKALDSLETMASLVAISIDLDAANRDFWNGVGDVIKTTKDNMQPLLQSWLLAGIEGGDEELEQLRQAYLPETILAYVSALHFAGTGLSRDNLLECMELAAVVAERNSDLASAFVGAGRMTELLESFTACSKALAIATGDKRAAGSGSKKLREKGWSRDLWALYAAGAAAQRPPRQQPQQPQHPDGIVSAATPQGALASPPPPVLPAAEPVPDPGQGWLPAVLRDKSTQDLADMLGEPALVNAVAHAPSAAHESTTASHATLSAALEHNARLADELALAAARLSRQRSATQAQLLATHALERQWRQRQSDMDHALAPFSPASLYQQLSQGVQEQGLVCQAMEESFLDGGGGGGGDGDGDGVPTPEREVAECIRRYREAKVQFYLRQERKQRWDEGRVGGWR</sequence>
<evidence type="ECO:0000256" key="8">
    <source>
        <dbReference type="ARBA" id="ARBA00022927"/>
    </source>
</evidence>
<keyword evidence="8 13" id="KW-0653">Protein transport</keyword>
<dbReference type="SUPFAM" id="SSF140111">
    <property type="entry name" value="Endosomal sorting complex assembly domain"/>
    <property type="match status" value="1"/>
</dbReference>
<keyword evidence="9" id="KW-0811">Translocation</keyword>
<feature type="disulfide bond" evidence="12">
    <location>
        <begin position="46"/>
        <end position="62"/>
    </location>
</feature>
<evidence type="ECO:0000256" key="6">
    <source>
        <dbReference type="ARBA" id="ARBA00022753"/>
    </source>
</evidence>
<dbReference type="PANTHER" id="PTHR13003">
    <property type="entry name" value="NUP107-RELATED"/>
    <property type="match status" value="1"/>
</dbReference>
<dbReference type="Pfam" id="PF04121">
    <property type="entry name" value="Nup84_Nup100"/>
    <property type="match status" value="1"/>
</dbReference>
<keyword evidence="6" id="KW-0967">Endosome</keyword>
<feature type="compositionally biased region" description="Low complexity" evidence="14">
    <location>
        <begin position="276"/>
        <end position="287"/>
    </location>
</feature>
<evidence type="ECO:0000313" key="17">
    <source>
        <dbReference type="Proteomes" id="UP000027002"/>
    </source>
</evidence>
<evidence type="ECO:0000256" key="10">
    <source>
        <dbReference type="ARBA" id="ARBA00023132"/>
    </source>
</evidence>
<dbReference type="Proteomes" id="UP000027002">
    <property type="component" value="Chromosome 4"/>
</dbReference>
<dbReference type="Gene3D" id="1.10.3450.20">
    <property type="match status" value="1"/>
</dbReference>
<evidence type="ECO:0000256" key="9">
    <source>
        <dbReference type="ARBA" id="ARBA00023010"/>
    </source>
</evidence>
<dbReference type="InterPro" id="IPR037202">
    <property type="entry name" value="ESCRT_assembly_dom"/>
</dbReference>
<feature type="region of interest" description="Disordered" evidence="14">
    <location>
        <begin position="269"/>
        <end position="290"/>
    </location>
</feature>
<feature type="region of interest" description="Disordered" evidence="14">
    <location>
        <begin position="207"/>
        <end position="247"/>
    </location>
</feature>
<feature type="compositionally biased region" description="Pro residues" evidence="14">
    <location>
        <begin position="1105"/>
        <end position="1118"/>
    </location>
</feature>
<feature type="compositionally biased region" description="Basic and acidic residues" evidence="14">
    <location>
        <begin position="78"/>
        <end position="89"/>
    </location>
</feature>
<dbReference type="GO" id="GO:0000973">
    <property type="term" value="P:post-transcriptional tethering of RNA polymerase II gene DNA at nuclear periphery"/>
    <property type="evidence" value="ECO:0007669"/>
    <property type="project" value="TreeGrafter"/>
</dbReference>
<keyword evidence="7" id="KW-0509">mRNA transport</keyword>
<dbReference type="GO" id="GO:0043162">
    <property type="term" value="P:ubiquitin-dependent protein catabolic process via the multivesicular body sorting pathway"/>
    <property type="evidence" value="ECO:0007669"/>
    <property type="project" value="UniProtKB-ARBA"/>
</dbReference>
<keyword evidence="12" id="KW-1015">Disulfide bond</keyword>
<evidence type="ECO:0000256" key="13">
    <source>
        <dbReference type="PROSITE-ProRule" id="PRU00646"/>
    </source>
</evidence>
<evidence type="ECO:0000256" key="2">
    <source>
        <dbReference type="ARBA" id="ARBA00004567"/>
    </source>
</evidence>
<dbReference type="GO" id="GO:0006406">
    <property type="term" value="P:mRNA export from nucleus"/>
    <property type="evidence" value="ECO:0007669"/>
    <property type="project" value="TreeGrafter"/>
</dbReference>
<feature type="domain" description="VPS37 C-terminal" evidence="15">
    <location>
        <begin position="1207"/>
        <end position="1307"/>
    </location>
</feature>
<evidence type="ECO:0000256" key="5">
    <source>
        <dbReference type="ARBA" id="ARBA00022448"/>
    </source>
</evidence>
<reference evidence="16" key="1">
    <citation type="submission" date="2020-03" db="EMBL/GenBank/DDBJ databases">
        <title>A mixture of massive structural variations and highly conserved coding sequences in Ustilaginoidea virens genome.</title>
        <authorList>
            <person name="Zhang K."/>
            <person name="Zhao Z."/>
            <person name="Zhang Z."/>
            <person name="Li Y."/>
            <person name="Hsiang T."/>
            <person name="Sun W."/>
        </authorList>
    </citation>
    <scope>NUCLEOTIDE SEQUENCE</scope>
    <source>
        <strain evidence="16">UV-8b</strain>
    </source>
</reference>
<gene>
    <name evidence="16" type="ORF">UV8b_04590</name>
</gene>
<comment type="subcellular location">
    <subcellularLocation>
        <location evidence="1">Endosome</location>
    </subcellularLocation>
    <subcellularLocation>
        <location evidence="2">Nucleus</location>
        <location evidence="2">Nuclear pore complex</location>
    </subcellularLocation>
</comment>
<dbReference type="GO" id="GO:0072666">
    <property type="term" value="P:establishment of protein localization to vacuole"/>
    <property type="evidence" value="ECO:0007669"/>
    <property type="project" value="UniProtKB-ARBA"/>
</dbReference>
<dbReference type="KEGG" id="uvi:66065368"/>
<keyword evidence="5 13" id="KW-0813">Transport</keyword>
<dbReference type="GO" id="GO:0000813">
    <property type="term" value="C:ESCRT I complex"/>
    <property type="evidence" value="ECO:0007669"/>
    <property type="project" value="UniProtKB-ARBA"/>
</dbReference>
<dbReference type="RefSeq" id="XP_042998022.1">
    <property type="nucleotide sequence ID" value="XM_043142088.1"/>
</dbReference>
<evidence type="ECO:0000256" key="14">
    <source>
        <dbReference type="SAM" id="MobiDB-lite"/>
    </source>
</evidence>
<evidence type="ECO:0000256" key="12">
    <source>
        <dbReference type="PIRSR" id="PIRSR627179-50"/>
    </source>
</evidence>
<evidence type="ECO:0000256" key="3">
    <source>
        <dbReference type="ARBA" id="ARBA00007617"/>
    </source>
</evidence>
<feature type="compositionally biased region" description="Low complexity" evidence="14">
    <location>
        <begin position="1074"/>
        <end position="1090"/>
    </location>
</feature>
<dbReference type="PROSITE" id="PS51314">
    <property type="entry name" value="VPS37_C"/>
    <property type="match status" value="1"/>
</dbReference>
<dbReference type="SUPFAM" id="SSF47072">
    <property type="entry name" value="Cysteine alpha-hairpin motif"/>
    <property type="match status" value="1"/>
</dbReference>
<evidence type="ECO:0000259" key="15">
    <source>
        <dbReference type="PROSITE" id="PS51314"/>
    </source>
</evidence>
<feature type="disulfide bond" evidence="12">
    <location>
        <begin position="14"/>
        <end position="45"/>
    </location>
</feature>
<feature type="region of interest" description="Disordered" evidence="14">
    <location>
        <begin position="77"/>
        <end position="111"/>
    </location>
</feature>
<keyword evidence="17" id="KW-1185">Reference proteome</keyword>
<evidence type="ECO:0000256" key="1">
    <source>
        <dbReference type="ARBA" id="ARBA00004177"/>
    </source>
</evidence>
<dbReference type="PANTHER" id="PTHR13003:SF2">
    <property type="entry name" value="NUCLEAR PORE COMPLEX PROTEIN NUP107"/>
    <property type="match status" value="1"/>
</dbReference>
<evidence type="ECO:0000313" key="16">
    <source>
        <dbReference type="EMBL" id="QUC20349.1"/>
    </source>
</evidence>
<dbReference type="GO" id="GO:0031080">
    <property type="term" value="C:nuclear pore outer ring"/>
    <property type="evidence" value="ECO:0007669"/>
    <property type="project" value="TreeGrafter"/>
</dbReference>
<protein>
    <recommendedName>
        <fullName evidence="4">Cx9C motif-containing protein 4, mitochondrial</fullName>
    </recommendedName>
</protein>
<dbReference type="InterPro" id="IPR027179">
    <property type="entry name" value="CMC4"/>
</dbReference>
<dbReference type="OrthoDB" id="3098at2759"/>
<evidence type="ECO:0000256" key="11">
    <source>
        <dbReference type="ARBA" id="ARBA00023242"/>
    </source>
</evidence>
<dbReference type="EMBL" id="CP072756">
    <property type="protein sequence ID" value="QUC20349.1"/>
    <property type="molecule type" value="Genomic_DNA"/>
</dbReference>
<dbReference type="GeneID" id="66065368"/>
<dbReference type="InterPro" id="IPR009069">
    <property type="entry name" value="Cys_alpha_HP_mot_SF"/>
</dbReference>
<dbReference type="Gene3D" id="1.10.287.1130">
    <property type="entry name" value="CytochromE C oxidase copper chaperone"/>
    <property type="match status" value="1"/>
</dbReference>
<feature type="region of interest" description="Disordered" evidence="14">
    <location>
        <begin position="1074"/>
        <end position="1118"/>
    </location>
</feature>
<feature type="disulfide bond" evidence="12">
    <location>
        <begin position="24"/>
        <end position="35"/>
    </location>
</feature>
<evidence type="ECO:0000256" key="4">
    <source>
        <dbReference type="ARBA" id="ARBA00019406"/>
    </source>
</evidence>
<keyword evidence="10" id="KW-0906">Nuclear pore complex</keyword>
<organism evidence="16 17">
    <name type="scientific">Ustilaginoidea virens</name>
    <name type="common">Rice false smut fungus</name>
    <name type="synonym">Villosiclava virens</name>
    <dbReference type="NCBI Taxonomy" id="1159556"/>
    <lineage>
        <taxon>Eukaryota</taxon>
        <taxon>Fungi</taxon>
        <taxon>Dikarya</taxon>
        <taxon>Ascomycota</taxon>
        <taxon>Pezizomycotina</taxon>
        <taxon>Sordariomycetes</taxon>
        <taxon>Hypocreomycetidae</taxon>
        <taxon>Hypocreales</taxon>
        <taxon>Clavicipitaceae</taxon>
        <taxon>Ustilaginoidea</taxon>
    </lineage>
</organism>
<keyword evidence="11" id="KW-0539">Nucleus</keyword>
<dbReference type="Pfam" id="PF08991">
    <property type="entry name" value="CMC4"/>
    <property type="match status" value="1"/>
</dbReference>
<dbReference type="Pfam" id="PF07200">
    <property type="entry name" value="Mod_r"/>
    <property type="match status" value="1"/>
</dbReference>